<proteinExistence type="predicted"/>
<dbReference type="EMBL" id="FLYE01000002">
    <property type="protein sequence ID" value="SCA55542.1"/>
    <property type="molecule type" value="Genomic_DNA"/>
</dbReference>
<name>A0A1C3RE80_9PROT</name>
<dbReference type="OrthoDB" id="5292887at2"/>
<dbReference type="Proteomes" id="UP000231658">
    <property type="component" value="Unassembled WGS sequence"/>
</dbReference>
<keyword evidence="1" id="KW-0145">Chemotaxis</keyword>
<organism evidence="3 4">
    <name type="scientific">Candidatus Terasakiella magnetica</name>
    <dbReference type="NCBI Taxonomy" id="1867952"/>
    <lineage>
        <taxon>Bacteria</taxon>
        <taxon>Pseudomonadati</taxon>
        <taxon>Pseudomonadota</taxon>
        <taxon>Alphaproteobacteria</taxon>
        <taxon>Rhodospirillales</taxon>
        <taxon>Terasakiellaceae</taxon>
        <taxon>Terasakiella</taxon>
    </lineage>
</organism>
<accession>A0A1C3RE80</accession>
<dbReference type="InterPro" id="IPR028051">
    <property type="entry name" value="CheX-like_dom"/>
</dbReference>
<dbReference type="RefSeq" id="WP_069186248.1">
    <property type="nucleotide sequence ID" value="NZ_FLYE01000002.1"/>
</dbReference>
<dbReference type="Pfam" id="PF13690">
    <property type="entry name" value="CheX"/>
    <property type="match status" value="1"/>
</dbReference>
<sequence length="185" mass="20780">MNMTQLDTQESKAQIERMMYVITQHAEDFLSSQTETVVKKCDYCLENKEFINLKPLTSFVSLGGNIESIIAFSFDENLIAHLTKMFTADIDIEDEEFELYIRETAGEAVNTIVGHSTAELAPPRHVISLTPPETIYGKKKVLGGEFSKFFSVTLTTEFGIMDIDFILPKESFDNKLNFIGQGGTS</sequence>
<evidence type="ECO:0000313" key="3">
    <source>
        <dbReference type="EMBL" id="SCA55542.1"/>
    </source>
</evidence>
<feature type="domain" description="Chemotaxis phosphatase CheX-like" evidence="2">
    <location>
        <begin position="57"/>
        <end position="139"/>
    </location>
</feature>
<dbReference type="Gene3D" id="3.40.1550.10">
    <property type="entry name" value="CheC-like"/>
    <property type="match status" value="1"/>
</dbReference>
<dbReference type="GO" id="GO:0006935">
    <property type="term" value="P:chemotaxis"/>
    <property type="evidence" value="ECO:0007669"/>
    <property type="project" value="UniProtKB-KW"/>
</dbReference>
<evidence type="ECO:0000313" key="4">
    <source>
        <dbReference type="Proteomes" id="UP000231658"/>
    </source>
</evidence>
<dbReference type="STRING" id="1867952.MTBPR1_100183"/>
<keyword evidence="4" id="KW-1185">Reference proteome</keyword>
<protein>
    <recommendedName>
        <fullName evidence="2">Chemotaxis phosphatase CheX-like domain-containing protein</fullName>
    </recommendedName>
</protein>
<reference evidence="3 4" key="1">
    <citation type="submission" date="2016-07" db="EMBL/GenBank/DDBJ databases">
        <authorList>
            <person name="Lefevre C.T."/>
        </authorList>
    </citation>
    <scope>NUCLEOTIDE SEQUENCE [LARGE SCALE GENOMIC DNA]</scope>
    <source>
        <strain evidence="3">PR1</strain>
    </source>
</reference>
<dbReference type="AlphaFoldDB" id="A0A1C3RE80"/>
<dbReference type="InterPro" id="IPR028976">
    <property type="entry name" value="CheC-like_sf"/>
</dbReference>
<evidence type="ECO:0000256" key="1">
    <source>
        <dbReference type="ARBA" id="ARBA00022500"/>
    </source>
</evidence>
<evidence type="ECO:0000259" key="2">
    <source>
        <dbReference type="Pfam" id="PF13690"/>
    </source>
</evidence>
<gene>
    <name evidence="3" type="ORF">MTBPR1_100183</name>
</gene>
<dbReference type="SUPFAM" id="SSF103039">
    <property type="entry name" value="CheC-like"/>
    <property type="match status" value="1"/>
</dbReference>